<dbReference type="Pfam" id="PF00857">
    <property type="entry name" value="Isochorismatase"/>
    <property type="match status" value="1"/>
</dbReference>
<feature type="domain" description="Isochorismatase-like" evidence="4">
    <location>
        <begin position="355"/>
        <end position="437"/>
    </location>
</feature>
<dbReference type="Proteomes" id="UP000799777">
    <property type="component" value="Unassembled WGS sequence"/>
</dbReference>
<dbReference type="Gene3D" id="3.40.50.850">
    <property type="entry name" value="Isochorismatase-like"/>
    <property type="match status" value="1"/>
</dbReference>
<proteinExistence type="inferred from homology"/>
<keyword evidence="2 5" id="KW-0378">Hydrolase</keyword>
<evidence type="ECO:0000313" key="5">
    <source>
        <dbReference type="EMBL" id="KAF2030706.1"/>
    </source>
</evidence>
<dbReference type="SUPFAM" id="SSF52499">
    <property type="entry name" value="Isochorismatase-like hydrolases"/>
    <property type="match status" value="1"/>
</dbReference>
<sequence>MPNLLAISLEGFSASSRQVYPQLFPKILSRTAVHESITIDDALNYIGTGWPNVILVSDPAITSEENKDLLNATIEWIKHGGTVVFMGFFASTVQYDELDKMFKEDFGLKWRVTEYTSHDVRLHHTVDENMLRRASLVREFQAKALFLGHVPSNDIVYAGGPKNMAYAAFTRLGLGKLGYIGDVNFGEEPERLILAMCHLDRPEDSLQAMTLVIIDMQNFFLSEAFGKSKGPGHAACDQLVRNAIPAARKAGIRIIWLNWGLSDQDIKDLPPAVKRAFGFYTSPSGSGAFDEEDGSISLDKHGHPKKDEGAHKGLGTDCGTLDLNGKKIQAGRLLMRDTWNAALYPPLDAMYSEGAQLAHNPDVWIHKDRMSGMWGAKTACEEFLEKEGIRTLLFAGVNTDQCVGGTLTDAFSKGYDCVLLSDGCGTSSPDYAQRAWEFNASNTFGFGTSCEQFVEGVEGMGKEKVEMDM</sequence>
<dbReference type="InterPro" id="IPR000868">
    <property type="entry name" value="Isochorismatase-like_dom"/>
</dbReference>
<accession>A0A9P4LKT2</accession>
<organism evidence="5 6">
    <name type="scientific">Setomelanomma holmii</name>
    <dbReference type="NCBI Taxonomy" id="210430"/>
    <lineage>
        <taxon>Eukaryota</taxon>
        <taxon>Fungi</taxon>
        <taxon>Dikarya</taxon>
        <taxon>Ascomycota</taxon>
        <taxon>Pezizomycotina</taxon>
        <taxon>Dothideomycetes</taxon>
        <taxon>Pleosporomycetidae</taxon>
        <taxon>Pleosporales</taxon>
        <taxon>Pleosporineae</taxon>
        <taxon>Phaeosphaeriaceae</taxon>
        <taxon>Setomelanomma</taxon>
    </lineage>
</organism>
<name>A0A9P4LKT2_9PLEO</name>
<evidence type="ECO:0000313" key="6">
    <source>
        <dbReference type="Proteomes" id="UP000799777"/>
    </source>
</evidence>
<evidence type="ECO:0000256" key="1">
    <source>
        <dbReference type="ARBA" id="ARBA00006336"/>
    </source>
</evidence>
<evidence type="ECO:0000259" key="4">
    <source>
        <dbReference type="Pfam" id="PF00857"/>
    </source>
</evidence>
<dbReference type="AlphaFoldDB" id="A0A9P4LKT2"/>
<evidence type="ECO:0000256" key="3">
    <source>
        <dbReference type="SAM" id="MobiDB-lite"/>
    </source>
</evidence>
<dbReference type="CDD" id="cd00431">
    <property type="entry name" value="cysteine_hydrolases"/>
    <property type="match status" value="1"/>
</dbReference>
<dbReference type="GO" id="GO:0016787">
    <property type="term" value="F:hydrolase activity"/>
    <property type="evidence" value="ECO:0007669"/>
    <property type="project" value="UniProtKB-KW"/>
</dbReference>
<dbReference type="PANTHER" id="PTHR43540:SF9">
    <property type="entry name" value="FAMILY HYDROLASE, PUTATIVE (AFU_ORTHOLOGUE AFUA_2G08700)-RELATED"/>
    <property type="match status" value="1"/>
</dbReference>
<dbReference type="InterPro" id="IPR036380">
    <property type="entry name" value="Isochorismatase-like_sf"/>
</dbReference>
<feature type="compositionally biased region" description="Basic and acidic residues" evidence="3">
    <location>
        <begin position="298"/>
        <end position="311"/>
    </location>
</feature>
<dbReference type="InterPro" id="IPR050272">
    <property type="entry name" value="Isochorismatase-like_hydrls"/>
</dbReference>
<keyword evidence="6" id="KW-1185">Reference proteome</keyword>
<feature type="region of interest" description="Disordered" evidence="3">
    <location>
        <begin position="286"/>
        <end position="313"/>
    </location>
</feature>
<protein>
    <submittedName>
        <fullName evidence="5">Isochorismatase hydrolase</fullName>
    </submittedName>
</protein>
<comment type="similarity">
    <text evidence="1">Belongs to the isochorismatase family.</text>
</comment>
<evidence type="ECO:0000256" key="2">
    <source>
        <dbReference type="ARBA" id="ARBA00022801"/>
    </source>
</evidence>
<dbReference type="PANTHER" id="PTHR43540">
    <property type="entry name" value="PEROXYUREIDOACRYLATE/UREIDOACRYLATE AMIDOHYDROLASE-RELATED"/>
    <property type="match status" value="1"/>
</dbReference>
<gene>
    <name evidence="5" type="ORF">EK21DRAFT_64727</name>
</gene>
<comment type="caution">
    <text evidence="5">The sequence shown here is derived from an EMBL/GenBank/DDBJ whole genome shotgun (WGS) entry which is preliminary data.</text>
</comment>
<reference evidence="5" key="1">
    <citation type="journal article" date="2020" name="Stud. Mycol.">
        <title>101 Dothideomycetes genomes: a test case for predicting lifestyles and emergence of pathogens.</title>
        <authorList>
            <person name="Haridas S."/>
            <person name="Albert R."/>
            <person name="Binder M."/>
            <person name="Bloem J."/>
            <person name="Labutti K."/>
            <person name="Salamov A."/>
            <person name="Andreopoulos B."/>
            <person name="Baker S."/>
            <person name="Barry K."/>
            <person name="Bills G."/>
            <person name="Bluhm B."/>
            <person name="Cannon C."/>
            <person name="Castanera R."/>
            <person name="Culley D."/>
            <person name="Daum C."/>
            <person name="Ezra D."/>
            <person name="Gonzalez J."/>
            <person name="Henrissat B."/>
            <person name="Kuo A."/>
            <person name="Liang C."/>
            <person name="Lipzen A."/>
            <person name="Lutzoni F."/>
            <person name="Magnuson J."/>
            <person name="Mondo S."/>
            <person name="Nolan M."/>
            <person name="Ohm R."/>
            <person name="Pangilinan J."/>
            <person name="Park H.-J."/>
            <person name="Ramirez L."/>
            <person name="Alfaro M."/>
            <person name="Sun H."/>
            <person name="Tritt A."/>
            <person name="Yoshinaga Y."/>
            <person name="Zwiers L.-H."/>
            <person name="Turgeon B."/>
            <person name="Goodwin S."/>
            <person name="Spatafora J."/>
            <person name="Crous P."/>
            <person name="Grigoriev I."/>
        </authorList>
    </citation>
    <scope>NUCLEOTIDE SEQUENCE</scope>
    <source>
        <strain evidence="5">CBS 110217</strain>
    </source>
</reference>
<dbReference type="OrthoDB" id="167809at2759"/>
<dbReference type="EMBL" id="ML978187">
    <property type="protein sequence ID" value="KAF2030706.1"/>
    <property type="molecule type" value="Genomic_DNA"/>
</dbReference>